<evidence type="ECO:0000256" key="1">
    <source>
        <dbReference type="PROSITE-ProRule" id="PRU00723"/>
    </source>
</evidence>
<dbReference type="GO" id="GO:0008270">
    <property type="term" value="F:zinc ion binding"/>
    <property type="evidence" value="ECO:0007669"/>
    <property type="project" value="UniProtKB-KW"/>
</dbReference>
<evidence type="ECO:0000259" key="2">
    <source>
        <dbReference type="PROSITE" id="PS50103"/>
    </source>
</evidence>
<protein>
    <recommendedName>
        <fullName evidence="2">C3H1-type domain-containing protein</fullName>
    </recommendedName>
</protein>
<organism evidence="3 4">
    <name type="scientific">Rhizoclosmatium globosum</name>
    <dbReference type="NCBI Taxonomy" id="329046"/>
    <lineage>
        <taxon>Eukaryota</taxon>
        <taxon>Fungi</taxon>
        <taxon>Fungi incertae sedis</taxon>
        <taxon>Chytridiomycota</taxon>
        <taxon>Chytridiomycota incertae sedis</taxon>
        <taxon>Chytridiomycetes</taxon>
        <taxon>Chytridiales</taxon>
        <taxon>Chytriomycetaceae</taxon>
        <taxon>Rhizoclosmatium</taxon>
    </lineage>
</organism>
<dbReference type="PROSITE" id="PS50103">
    <property type="entry name" value="ZF_C3H1"/>
    <property type="match status" value="1"/>
</dbReference>
<evidence type="ECO:0000313" key="3">
    <source>
        <dbReference type="EMBL" id="ORY47782.1"/>
    </source>
</evidence>
<comment type="caution">
    <text evidence="3">The sequence shown here is derived from an EMBL/GenBank/DDBJ whole genome shotgun (WGS) entry which is preliminary data.</text>
</comment>
<dbReference type="AlphaFoldDB" id="A0A1Y2CL81"/>
<keyword evidence="1" id="KW-0862">Zinc</keyword>
<accession>A0A1Y2CL81</accession>
<proteinExistence type="predicted"/>
<dbReference type="InterPro" id="IPR000571">
    <property type="entry name" value="Znf_CCCH"/>
</dbReference>
<dbReference type="EMBL" id="MCGO01000013">
    <property type="protein sequence ID" value="ORY47782.1"/>
    <property type="molecule type" value="Genomic_DNA"/>
</dbReference>
<keyword evidence="1" id="KW-0863">Zinc-finger</keyword>
<keyword evidence="1" id="KW-0479">Metal-binding</keyword>
<keyword evidence="4" id="KW-1185">Reference proteome</keyword>
<name>A0A1Y2CL81_9FUNG</name>
<dbReference type="Proteomes" id="UP000193642">
    <property type="component" value="Unassembled WGS sequence"/>
</dbReference>
<gene>
    <name evidence="3" type="ORF">BCR33DRAFT_714850</name>
</gene>
<feature type="domain" description="C3H1-type" evidence="2">
    <location>
        <begin position="34"/>
        <end position="59"/>
    </location>
</feature>
<reference evidence="3 4" key="1">
    <citation type="submission" date="2016-07" db="EMBL/GenBank/DDBJ databases">
        <title>Pervasive Adenine N6-methylation of Active Genes in Fungi.</title>
        <authorList>
            <consortium name="DOE Joint Genome Institute"/>
            <person name="Mondo S.J."/>
            <person name="Dannebaum R.O."/>
            <person name="Kuo R.C."/>
            <person name="Labutti K."/>
            <person name="Haridas S."/>
            <person name="Kuo A."/>
            <person name="Salamov A."/>
            <person name="Ahrendt S.R."/>
            <person name="Lipzen A."/>
            <person name="Sullivan W."/>
            <person name="Andreopoulos W.B."/>
            <person name="Clum A."/>
            <person name="Lindquist E."/>
            <person name="Daum C."/>
            <person name="Ramamoorthy G.K."/>
            <person name="Gryganskyi A."/>
            <person name="Culley D."/>
            <person name="Magnuson J.K."/>
            <person name="James T.Y."/>
            <person name="O'Malley M.A."/>
            <person name="Stajich J.E."/>
            <person name="Spatafora J.W."/>
            <person name="Visel A."/>
            <person name="Grigoriev I.V."/>
        </authorList>
    </citation>
    <scope>NUCLEOTIDE SEQUENCE [LARGE SCALE GENOMIC DNA]</scope>
    <source>
        <strain evidence="3 4">JEL800</strain>
    </source>
</reference>
<evidence type="ECO:0000313" key="4">
    <source>
        <dbReference type="Proteomes" id="UP000193642"/>
    </source>
</evidence>
<sequence>MTFEEQEEYQSQYGTDSLFHRTLQNVAPRLLTGAKPTVICRAFYAKGKCFRAEPDKCKE</sequence>
<feature type="zinc finger region" description="C3H1-type" evidence="1">
    <location>
        <begin position="34"/>
        <end position="59"/>
    </location>
</feature>
<dbReference type="OrthoDB" id="2160680at2759"/>